<gene>
    <name evidence="1" type="ORF">LTR37_003897</name>
</gene>
<protein>
    <submittedName>
        <fullName evidence="1">Uncharacterized protein</fullName>
    </submittedName>
</protein>
<keyword evidence="2" id="KW-1185">Reference proteome</keyword>
<name>A0ACC3NNN4_9PEZI</name>
<evidence type="ECO:0000313" key="2">
    <source>
        <dbReference type="Proteomes" id="UP001281147"/>
    </source>
</evidence>
<dbReference type="Proteomes" id="UP001281147">
    <property type="component" value="Unassembled WGS sequence"/>
</dbReference>
<proteinExistence type="predicted"/>
<organism evidence="1 2">
    <name type="scientific">Vermiconidia calcicola</name>
    <dbReference type="NCBI Taxonomy" id="1690605"/>
    <lineage>
        <taxon>Eukaryota</taxon>
        <taxon>Fungi</taxon>
        <taxon>Dikarya</taxon>
        <taxon>Ascomycota</taxon>
        <taxon>Pezizomycotina</taxon>
        <taxon>Dothideomycetes</taxon>
        <taxon>Dothideomycetidae</taxon>
        <taxon>Mycosphaerellales</taxon>
        <taxon>Extremaceae</taxon>
        <taxon>Vermiconidia</taxon>
    </lineage>
</organism>
<accession>A0ACC3NNN4</accession>
<reference evidence="1" key="1">
    <citation type="submission" date="2023-07" db="EMBL/GenBank/DDBJ databases">
        <title>Black Yeasts Isolated from many extreme environments.</title>
        <authorList>
            <person name="Coleine C."/>
            <person name="Stajich J.E."/>
            <person name="Selbmann L."/>
        </authorList>
    </citation>
    <scope>NUCLEOTIDE SEQUENCE</scope>
    <source>
        <strain evidence="1">CCFEE 5714</strain>
    </source>
</reference>
<evidence type="ECO:0000313" key="1">
    <source>
        <dbReference type="EMBL" id="KAK3720074.1"/>
    </source>
</evidence>
<dbReference type="EMBL" id="JAUTXU010000023">
    <property type="protein sequence ID" value="KAK3720074.1"/>
    <property type="molecule type" value="Genomic_DNA"/>
</dbReference>
<comment type="caution">
    <text evidence="1">The sequence shown here is derived from an EMBL/GenBank/DDBJ whole genome shotgun (WGS) entry which is preliminary data.</text>
</comment>
<sequence>MDSAKSATAPEEAAHAITMVMLRFAYAKIMLVIDHLVAITVVVLWLAYAIIMFVIDHLVAIPPRALAQINDLTPWITRSMPGYVALGPLALFIVAKGLVFILSALAYDLLPPHLFRRVLDGILRALIQSSPVESSAPIQAADNSSSGMMLAVLVFANHIYYHHICSGAGGFNSYRRQLQIWTAVLISAGFIRACVEAVAALV</sequence>